<evidence type="ECO:0008006" key="3">
    <source>
        <dbReference type="Google" id="ProtNLM"/>
    </source>
</evidence>
<proteinExistence type="predicted"/>
<dbReference type="AlphaFoldDB" id="A0AAJ0FNS3"/>
<keyword evidence="2" id="KW-1185">Reference proteome</keyword>
<dbReference type="InterPro" id="IPR036873">
    <property type="entry name" value="Rhodanese-like_dom_sf"/>
</dbReference>
<sequence>MASGEPAAAPWHAAYPTPRKTEPAIMSRDELLSLITKINGSVTKYFILIDLRRTDNEGGMIQGSINLPAQSLYPTIPTLYNIFKAAGLRKIIWFCCKTAQMTHPKIAKIPSVLTLMGIAASSRGRGSRAALWFQDFLDDHGDSYMESLILADGIKGWATAGDDFVQWMDGYQADVWPNA</sequence>
<dbReference type="Gene3D" id="3.40.250.10">
    <property type="entry name" value="Rhodanese-like domain"/>
    <property type="match status" value="1"/>
</dbReference>
<comment type="caution">
    <text evidence="1">The sequence shown here is derived from an EMBL/GenBank/DDBJ whole genome shotgun (WGS) entry which is preliminary data.</text>
</comment>
<dbReference type="EMBL" id="JASWJB010000349">
    <property type="protein sequence ID" value="KAK2591266.1"/>
    <property type="molecule type" value="Genomic_DNA"/>
</dbReference>
<organism evidence="1 2">
    <name type="scientific">Conoideocrella luteorostrata</name>
    <dbReference type="NCBI Taxonomy" id="1105319"/>
    <lineage>
        <taxon>Eukaryota</taxon>
        <taxon>Fungi</taxon>
        <taxon>Dikarya</taxon>
        <taxon>Ascomycota</taxon>
        <taxon>Pezizomycotina</taxon>
        <taxon>Sordariomycetes</taxon>
        <taxon>Hypocreomycetidae</taxon>
        <taxon>Hypocreales</taxon>
        <taxon>Clavicipitaceae</taxon>
        <taxon>Conoideocrella</taxon>
    </lineage>
</organism>
<accession>A0AAJ0FNS3</accession>
<protein>
    <recommendedName>
        <fullName evidence="3">Rhodanese domain-containing protein</fullName>
    </recommendedName>
</protein>
<evidence type="ECO:0000313" key="1">
    <source>
        <dbReference type="EMBL" id="KAK2591266.1"/>
    </source>
</evidence>
<dbReference type="SUPFAM" id="SSF52821">
    <property type="entry name" value="Rhodanese/Cell cycle control phosphatase"/>
    <property type="match status" value="1"/>
</dbReference>
<name>A0AAJ0FNS3_9HYPO</name>
<evidence type="ECO:0000313" key="2">
    <source>
        <dbReference type="Proteomes" id="UP001251528"/>
    </source>
</evidence>
<reference evidence="1" key="1">
    <citation type="submission" date="2023-06" db="EMBL/GenBank/DDBJ databases">
        <title>Conoideocrella luteorostrata (Hypocreales: Clavicipitaceae), a potential biocontrol fungus for elongate hemlock scale in United States Christmas tree production areas.</title>
        <authorList>
            <person name="Barrett H."/>
            <person name="Lovett B."/>
            <person name="Macias A.M."/>
            <person name="Stajich J.E."/>
            <person name="Kasson M.T."/>
        </authorList>
    </citation>
    <scope>NUCLEOTIDE SEQUENCE</scope>
    <source>
        <strain evidence="1">ARSEF 14590</strain>
    </source>
</reference>
<dbReference type="Proteomes" id="UP001251528">
    <property type="component" value="Unassembled WGS sequence"/>
</dbReference>
<gene>
    <name evidence="1" type="ORF">QQS21_011047</name>
</gene>